<accession>A0A0K2CLL3</accession>
<protein>
    <submittedName>
        <fullName evidence="1">Minor tail protein</fullName>
    </submittedName>
</protein>
<dbReference type="Pfam" id="PF10910">
    <property type="entry name" value="Phage_gene29"/>
    <property type="match status" value="1"/>
</dbReference>
<keyword evidence="2" id="KW-1185">Reference proteome</keyword>
<reference evidence="1 2" key="1">
    <citation type="submission" date="2015-08" db="EMBL/GenBank/DDBJ databases">
        <authorList>
            <person name="Davis N."/>
            <person name="Domingos A."/>
            <person name="Holland C."/>
            <person name="Houk L.J."/>
            <person name="Hueter N."/>
            <person name="Molina L."/>
            <person name="Sontag M."/>
            <person name="Saintfleur O."/>
            <person name="Swinford C."/>
            <person name="Villalobos-Ayala K."/>
            <person name="Carroll M."/>
            <person name="Cottrell-Yongye A."/>
            <person name="D'Elia T."/>
            <person name="Delesalle V.A."/>
            <person name="Bradley K.W."/>
            <person name="Asai D.J."/>
            <person name="Bowman C.A."/>
            <person name="Russell D.A."/>
            <person name="Pope W.H."/>
            <person name="Jacobs-Sera D."/>
            <person name="Hendrix R.W."/>
            <person name="Hatfull G.F."/>
        </authorList>
    </citation>
    <scope>NUCLEOTIDE SEQUENCE [LARGE SCALE GENOMIC DNA]</scope>
</reference>
<organism evidence="1 2">
    <name type="scientific">Mycobacterium phage Lumos</name>
    <dbReference type="NCBI Taxonomy" id="1701852"/>
    <lineage>
        <taxon>Viruses</taxon>
        <taxon>Duplodnaviria</taxon>
        <taxon>Heunggongvirae</taxon>
        <taxon>Uroviricota</taxon>
        <taxon>Caudoviricetes</taxon>
        <taxon>Vilmaviridae</taxon>
        <taxon>Lclasvirinae</taxon>
        <taxon>Lumosvirus</taxon>
        <taxon>Lumosvirus lumos</taxon>
    </lineage>
</organism>
<sequence>MAKTQAESNLDDPKEMFAWMFAAGVPDPRDTDGKFPNQPLIPPMCFPVLSEMLYKMGARFHPELQTVWVKPGVGPERNFQANGTTDIKPEDIEGDVAEMLADQFPEIAQKIREVTPATHQAALEQTSKELLANLAELKKARAQMEGGSA</sequence>
<evidence type="ECO:0000313" key="2">
    <source>
        <dbReference type="Proteomes" id="UP000223849"/>
    </source>
</evidence>
<dbReference type="EMBL" id="KT372003">
    <property type="protein sequence ID" value="ALA06536.1"/>
    <property type="molecule type" value="Genomic_DNA"/>
</dbReference>
<name>A0A0K2CLL3_9CAUD</name>
<evidence type="ECO:0000313" key="1">
    <source>
        <dbReference type="EMBL" id="ALA06536.1"/>
    </source>
</evidence>
<proteinExistence type="predicted"/>
<dbReference type="Proteomes" id="UP000223849">
    <property type="component" value="Segment"/>
</dbReference>
<dbReference type="InterPro" id="IPR021226">
    <property type="entry name" value="Phage_gene29"/>
</dbReference>
<gene>
    <name evidence="1" type="ORF">SEA_LUMOS_20</name>
</gene>